<dbReference type="Proteomes" id="UP000574690">
    <property type="component" value="Unassembled WGS sequence"/>
</dbReference>
<dbReference type="InterPro" id="IPR025857">
    <property type="entry name" value="MacB_PCD"/>
</dbReference>
<keyword evidence="3 7" id="KW-0812">Transmembrane</keyword>
<proteinExistence type="inferred from homology"/>
<dbReference type="Pfam" id="PF02687">
    <property type="entry name" value="FtsX"/>
    <property type="match status" value="1"/>
</dbReference>
<feature type="transmembrane region" description="Helical" evidence="7">
    <location>
        <begin position="278"/>
        <end position="304"/>
    </location>
</feature>
<evidence type="ECO:0000313" key="10">
    <source>
        <dbReference type="EMBL" id="NUQ90351.1"/>
    </source>
</evidence>
<dbReference type="AlphaFoldDB" id="A0A850CEN4"/>
<feature type="domain" description="ABC3 transporter permease C-terminal" evidence="8">
    <location>
        <begin position="282"/>
        <end position="395"/>
    </location>
</feature>
<dbReference type="GO" id="GO:0022857">
    <property type="term" value="F:transmembrane transporter activity"/>
    <property type="evidence" value="ECO:0007669"/>
    <property type="project" value="TreeGrafter"/>
</dbReference>
<evidence type="ECO:0000256" key="4">
    <source>
        <dbReference type="ARBA" id="ARBA00022989"/>
    </source>
</evidence>
<feature type="transmembrane region" description="Helical" evidence="7">
    <location>
        <begin position="332"/>
        <end position="356"/>
    </location>
</feature>
<gene>
    <name evidence="10" type="ORF">HOQ43_18050</name>
</gene>
<feature type="transmembrane region" description="Helical" evidence="7">
    <location>
        <begin position="28"/>
        <end position="49"/>
    </location>
</feature>
<comment type="subcellular location">
    <subcellularLocation>
        <location evidence="1">Cell membrane</location>
        <topology evidence="1">Multi-pass membrane protein</topology>
    </subcellularLocation>
</comment>
<evidence type="ECO:0000259" key="9">
    <source>
        <dbReference type="Pfam" id="PF12704"/>
    </source>
</evidence>
<keyword evidence="5 7" id="KW-0472">Membrane</keyword>
<evidence type="ECO:0000256" key="5">
    <source>
        <dbReference type="ARBA" id="ARBA00023136"/>
    </source>
</evidence>
<protein>
    <submittedName>
        <fullName evidence="10">ABC transporter permease</fullName>
    </submittedName>
</protein>
<dbReference type="EMBL" id="JABFXE010000756">
    <property type="protein sequence ID" value="NUQ90351.1"/>
    <property type="molecule type" value="Genomic_DNA"/>
</dbReference>
<reference evidence="10 11" key="1">
    <citation type="submission" date="2020-05" db="EMBL/GenBank/DDBJ databases">
        <title>DNA-SIP metagenomic assembled genomes.</title>
        <authorList>
            <person name="Yu J."/>
        </authorList>
    </citation>
    <scope>NUCLEOTIDE SEQUENCE [LARGE SCALE GENOMIC DNA]</scope>
    <source>
        <strain evidence="10">Bin5.27</strain>
    </source>
</reference>
<name>A0A850CEN4_9ACTN</name>
<organism evidence="10 11">
    <name type="scientific">Glycomyces artemisiae</name>
    <dbReference type="NCBI Taxonomy" id="1076443"/>
    <lineage>
        <taxon>Bacteria</taxon>
        <taxon>Bacillati</taxon>
        <taxon>Actinomycetota</taxon>
        <taxon>Actinomycetes</taxon>
        <taxon>Glycomycetales</taxon>
        <taxon>Glycomycetaceae</taxon>
        <taxon>Glycomyces</taxon>
    </lineage>
</organism>
<feature type="transmembrane region" description="Helical" evidence="7">
    <location>
        <begin position="362"/>
        <end position="385"/>
    </location>
</feature>
<feature type="domain" description="MacB-like periplasmic core" evidence="9">
    <location>
        <begin position="27"/>
        <end position="223"/>
    </location>
</feature>
<evidence type="ECO:0000256" key="7">
    <source>
        <dbReference type="SAM" id="Phobius"/>
    </source>
</evidence>
<dbReference type="PANTHER" id="PTHR30572:SF4">
    <property type="entry name" value="ABC TRANSPORTER PERMEASE YTRF"/>
    <property type="match status" value="1"/>
</dbReference>
<keyword evidence="4 7" id="KW-1133">Transmembrane helix</keyword>
<accession>A0A850CEN4</accession>
<dbReference type="Pfam" id="PF12704">
    <property type="entry name" value="MacB_PCD"/>
    <property type="match status" value="1"/>
</dbReference>
<dbReference type="InterPro" id="IPR003838">
    <property type="entry name" value="ABC3_permease_C"/>
</dbReference>
<evidence type="ECO:0000256" key="6">
    <source>
        <dbReference type="ARBA" id="ARBA00038076"/>
    </source>
</evidence>
<dbReference type="GO" id="GO:0005886">
    <property type="term" value="C:plasma membrane"/>
    <property type="evidence" value="ECO:0007669"/>
    <property type="project" value="UniProtKB-SubCell"/>
</dbReference>
<keyword evidence="2" id="KW-1003">Cell membrane</keyword>
<dbReference type="PANTHER" id="PTHR30572">
    <property type="entry name" value="MEMBRANE COMPONENT OF TRANSPORTER-RELATED"/>
    <property type="match status" value="1"/>
</dbReference>
<evidence type="ECO:0000256" key="3">
    <source>
        <dbReference type="ARBA" id="ARBA00022692"/>
    </source>
</evidence>
<evidence type="ECO:0000313" key="11">
    <source>
        <dbReference type="Proteomes" id="UP000574690"/>
    </source>
</evidence>
<evidence type="ECO:0000259" key="8">
    <source>
        <dbReference type="Pfam" id="PF02687"/>
    </source>
</evidence>
<comment type="similarity">
    <text evidence="6">Belongs to the ABC-4 integral membrane protein family.</text>
</comment>
<sequence length="401" mass="41144">MSERSRLSLRDLIDEALAGVLQRPGRSALTMLGTLLGVGAFVAILGLTATAGGQIDRRFTELAATEVTVEDVGLAELSEGMSFPADASARVQRIDGVVHAGVYWEPDLPSSAVSGVPGLSGDGSGLAVFAADPEALAAAHPAMRAGRVFNAFHQSRGERVAVVGGTAAARLGLGPLELHPAVFLNGTPYTVIGVVDGFRRLPELMMSVMIPSATALKAYGSAPGRPTKMLIETRLGAATIVAAQVPVALRPEAPQRFKTIAPPDPQTLRRGVAGDFDALFLLLAAISLVIGAVGIANTTFVSVLERTNEIGLRRALGARPVHIAAQFLAESAALGALGGLIGTATGVGLVVSVAIANSWTAILQPWTVVAGPLAGMAVGLAAGLYPATRAARIQPITALHY</sequence>
<evidence type="ECO:0000256" key="2">
    <source>
        <dbReference type="ARBA" id="ARBA00022475"/>
    </source>
</evidence>
<dbReference type="InterPro" id="IPR050250">
    <property type="entry name" value="Macrolide_Exporter_MacB"/>
</dbReference>
<evidence type="ECO:0000256" key="1">
    <source>
        <dbReference type="ARBA" id="ARBA00004651"/>
    </source>
</evidence>
<comment type="caution">
    <text evidence="10">The sequence shown here is derived from an EMBL/GenBank/DDBJ whole genome shotgun (WGS) entry which is preliminary data.</text>
</comment>